<dbReference type="GO" id="GO:0003677">
    <property type="term" value="F:DNA binding"/>
    <property type="evidence" value="ECO:0007669"/>
    <property type="project" value="InterPro"/>
</dbReference>
<organism evidence="7 8">
    <name type="scientific">Pedobacter africanus</name>
    <dbReference type="NCBI Taxonomy" id="151894"/>
    <lineage>
        <taxon>Bacteria</taxon>
        <taxon>Pseudomonadati</taxon>
        <taxon>Bacteroidota</taxon>
        <taxon>Sphingobacteriia</taxon>
        <taxon>Sphingobacteriales</taxon>
        <taxon>Sphingobacteriaceae</taxon>
        <taxon>Pedobacter</taxon>
    </lineage>
</organism>
<dbReference type="InterPro" id="IPR013249">
    <property type="entry name" value="RNA_pol_sigma70_r4_t2"/>
</dbReference>
<dbReference type="RefSeq" id="WP_144008850.1">
    <property type="nucleotide sequence ID" value="NZ_FWXT01000001.1"/>
</dbReference>
<gene>
    <name evidence="7" type="ORF">SAMN04488524_0788</name>
</gene>
<dbReference type="GO" id="GO:0006352">
    <property type="term" value="P:DNA-templated transcription initiation"/>
    <property type="evidence" value="ECO:0007669"/>
    <property type="project" value="InterPro"/>
</dbReference>
<dbReference type="AlphaFoldDB" id="A0A1W1ZK44"/>
<dbReference type="Proteomes" id="UP000192756">
    <property type="component" value="Unassembled WGS sequence"/>
</dbReference>
<keyword evidence="3" id="KW-0731">Sigma factor</keyword>
<dbReference type="NCBIfam" id="TIGR02985">
    <property type="entry name" value="Sig70_bacteroi1"/>
    <property type="match status" value="1"/>
</dbReference>
<dbReference type="EMBL" id="FWXT01000001">
    <property type="protein sequence ID" value="SMC48603.1"/>
    <property type="molecule type" value="Genomic_DNA"/>
</dbReference>
<dbReference type="PANTHER" id="PTHR43133:SF46">
    <property type="entry name" value="RNA POLYMERASE SIGMA-70 FACTOR ECF SUBFAMILY"/>
    <property type="match status" value="1"/>
</dbReference>
<dbReference type="Gene3D" id="1.10.1740.10">
    <property type="match status" value="1"/>
</dbReference>
<evidence type="ECO:0000313" key="8">
    <source>
        <dbReference type="Proteomes" id="UP000192756"/>
    </source>
</evidence>
<reference evidence="8" key="1">
    <citation type="submission" date="2017-04" db="EMBL/GenBank/DDBJ databases">
        <authorList>
            <person name="Varghese N."/>
            <person name="Submissions S."/>
        </authorList>
    </citation>
    <scope>NUCLEOTIDE SEQUENCE [LARGE SCALE GENOMIC DNA]</scope>
    <source>
        <strain evidence="8">DSM 12126</strain>
    </source>
</reference>
<dbReference type="InterPro" id="IPR036388">
    <property type="entry name" value="WH-like_DNA-bd_sf"/>
</dbReference>
<dbReference type="InterPro" id="IPR013325">
    <property type="entry name" value="RNA_pol_sigma_r2"/>
</dbReference>
<dbReference type="Pfam" id="PF04542">
    <property type="entry name" value="Sigma70_r2"/>
    <property type="match status" value="1"/>
</dbReference>
<comment type="similarity">
    <text evidence="1">Belongs to the sigma-70 factor family. ECF subfamily.</text>
</comment>
<dbReference type="SUPFAM" id="SSF88946">
    <property type="entry name" value="Sigma2 domain of RNA polymerase sigma factors"/>
    <property type="match status" value="1"/>
</dbReference>
<accession>A0A1W1ZK44</accession>
<dbReference type="STRING" id="151894.SAMN04488524_0788"/>
<dbReference type="InterPro" id="IPR007627">
    <property type="entry name" value="RNA_pol_sigma70_r2"/>
</dbReference>
<proteinExistence type="inferred from homology"/>
<protein>
    <submittedName>
        <fullName evidence="7">RNA polymerase sigma-70 factor, ECF subfamily</fullName>
    </submittedName>
</protein>
<dbReference type="InterPro" id="IPR039425">
    <property type="entry name" value="RNA_pol_sigma-70-like"/>
</dbReference>
<keyword evidence="8" id="KW-1185">Reference proteome</keyword>
<keyword evidence="2" id="KW-0805">Transcription regulation</keyword>
<dbReference type="InterPro" id="IPR013324">
    <property type="entry name" value="RNA_pol_sigma_r3/r4-like"/>
</dbReference>
<sequence>MKADISSIKEGMPVSMGEPEVFEEIYRSYFAPLCYFAQKYIEEEDAEDVINNLFLKLWRQKETFENIAHVQASLYVSTRNSCLDFLKVTKRAEDRHILVADSSATAKSFMEDMIRTEVWAEIYREINKLPLQCSRVISLSFLEGLKNEEIARQLDISLQTVKNQKSMGLKVLKQKLSREGFMLLLLIIYRSF</sequence>
<dbReference type="InterPro" id="IPR014327">
    <property type="entry name" value="RNA_pol_sigma70_bacteroid"/>
</dbReference>
<evidence type="ECO:0000256" key="1">
    <source>
        <dbReference type="ARBA" id="ARBA00010641"/>
    </source>
</evidence>
<dbReference type="Pfam" id="PF08281">
    <property type="entry name" value="Sigma70_r4_2"/>
    <property type="match status" value="1"/>
</dbReference>
<evidence type="ECO:0000259" key="5">
    <source>
        <dbReference type="Pfam" id="PF04542"/>
    </source>
</evidence>
<evidence type="ECO:0000259" key="6">
    <source>
        <dbReference type="Pfam" id="PF08281"/>
    </source>
</evidence>
<feature type="domain" description="RNA polymerase sigma factor 70 region 4 type 2" evidence="6">
    <location>
        <begin position="121"/>
        <end position="170"/>
    </location>
</feature>
<feature type="domain" description="RNA polymerase sigma-70 region 2" evidence="5">
    <location>
        <begin position="26"/>
        <end position="91"/>
    </location>
</feature>
<evidence type="ECO:0000313" key="7">
    <source>
        <dbReference type="EMBL" id="SMC48603.1"/>
    </source>
</evidence>
<evidence type="ECO:0000256" key="4">
    <source>
        <dbReference type="ARBA" id="ARBA00023163"/>
    </source>
</evidence>
<dbReference type="InterPro" id="IPR014284">
    <property type="entry name" value="RNA_pol_sigma-70_dom"/>
</dbReference>
<name>A0A1W1ZK44_9SPHI</name>
<evidence type="ECO:0000256" key="2">
    <source>
        <dbReference type="ARBA" id="ARBA00023015"/>
    </source>
</evidence>
<keyword evidence="4" id="KW-0804">Transcription</keyword>
<dbReference type="GO" id="GO:0016987">
    <property type="term" value="F:sigma factor activity"/>
    <property type="evidence" value="ECO:0007669"/>
    <property type="project" value="UniProtKB-KW"/>
</dbReference>
<dbReference type="OrthoDB" id="656273at2"/>
<dbReference type="NCBIfam" id="TIGR02937">
    <property type="entry name" value="sigma70-ECF"/>
    <property type="match status" value="1"/>
</dbReference>
<dbReference type="Gene3D" id="1.10.10.10">
    <property type="entry name" value="Winged helix-like DNA-binding domain superfamily/Winged helix DNA-binding domain"/>
    <property type="match status" value="1"/>
</dbReference>
<dbReference type="PANTHER" id="PTHR43133">
    <property type="entry name" value="RNA POLYMERASE ECF-TYPE SIGMA FACTO"/>
    <property type="match status" value="1"/>
</dbReference>
<dbReference type="SUPFAM" id="SSF88659">
    <property type="entry name" value="Sigma3 and sigma4 domains of RNA polymerase sigma factors"/>
    <property type="match status" value="1"/>
</dbReference>
<evidence type="ECO:0000256" key="3">
    <source>
        <dbReference type="ARBA" id="ARBA00023082"/>
    </source>
</evidence>